<feature type="compositionally biased region" description="Basic and acidic residues" evidence="1">
    <location>
        <begin position="112"/>
        <end position="122"/>
    </location>
</feature>
<feature type="chain" id="PRO_5012969207" evidence="2">
    <location>
        <begin position="24"/>
        <end position="397"/>
    </location>
</feature>
<reference evidence="3 4" key="1">
    <citation type="submission" date="2017-09" db="EMBL/GenBank/DDBJ databases">
        <title>The Catabolism of 3,6-Dichlorosalicylic acid is Initiated by the Cytochrome P450 Monooxygenase DsmABC in Rhizorhabdus dicambivorans Ndbn-20.</title>
        <authorList>
            <person name="Na L."/>
        </authorList>
    </citation>
    <scope>NUCLEOTIDE SEQUENCE [LARGE SCALE GENOMIC DNA]</scope>
    <source>
        <strain evidence="3 4">Ndbn-20m</strain>
    </source>
</reference>
<gene>
    <name evidence="3" type="ORF">COO09_08280</name>
</gene>
<feature type="compositionally biased region" description="Basic and acidic residues" evidence="1">
    <location>
        <begin position="66"/>
        <end position="84"/>
    </location>
</feature>
<keyword evidence="2" id="KW-0732">Signal</keyword>
<feature type="compositionally biased region" description="Basic and acidic residues" evidence="1">
    <location>
        <begin position="268"/>
        <end position="282"/>
    </location>
</feature>
<evidence type="ECO:0000256" key="2">
    <source>
        <dbReference type="SAM" id="SignalP"/>
    </source>
</evidence>
<dbReference type="AlphaFoldDB" id="A0A2A4FYK3"/>
<name>A0A2A4FYK3_9SPHN</name>
<sequence>MGRKVVFLGVLAAGLVQMAPALAQTSDQQPDQDKAPVAAVPEPAEPPLEKPRPAQVAVAPEPEAEAEARPPVMDRARELAEKDLAAAPPEEQRPVLVDPGDARRALARARRAAAEAQDRAEPLSRPAVAAAEPAPPPVAREAEDRAVYAENRDEPPVRDDRDDGRPVYADRGQDDAAAYPEEEEAEDQPAPVARDVRARQARQIYAEETVEPAPRDLRGRQARQVLAEDEAPVTPRRQAAAPVARDLPVPAPRPVYADDDRDAAPAYPDDRRAPADDVYGRVPRNGDRYAIVDRSLRPDARPMGDDAGQQWGGRAASPICDDGRADQLLRAIRRKADFERIDGRAAADIEDEIGHAADLQRSYCESGMNDWREQRLDRLYAQIEDRIRYEEDRRWRR</sequence>
<protein>
    <submittedName>
        <fullName evidence="3">Uncharacterized protein</fullName>
    </submittedName>
</protein>
<feature type="region of interest" description="Disordered" evidence="1">
    <location>
        <begin position="23"/>
        <end position="282"/>
    </location>
</feature>
<dbReference type="KEGG" id="rdi:CMV14_04145"/>
<evidence type="ECO:0000313" key="4">
    <source>
        <dbReference type="Proteomes" id="UP000218934"/>
    </source>
</evidence>
<keyword evidence="4" id="KW-1185">Reference proteome</keyword>
<dbReference type="RefSeq" id="WP_066959503.1">
    <property type="nucleotide sequence ID" value="NZ_CP023449.1"/>
</dbReference>
<organism evidence="3 4">
    <name type="scientific">Rhizorhabdus dicambivorans</name>
    <dbReference type="NCBI Taxonomy" id="1850238"/>
    <lineage>
        <taxon>Bacteria</taxon>
        <taxon>Pseudomonadati</taxon>
        <taxon>Pseudomonadota</taxon>
        <taxon>Alphaproteobacteria</taxon>
        <taxon>Sphingomonadales</taxon>
        <taxon>Sphingomonadaceae</taxon>
        <taxon>Rhizorhabdus</taxon>
    </lineage>
</organism>
<evidence type="ECO:0000256" key="1">
    <source>
        <dbReference type="SAM" id="MobiDB-lite"/>
    </source>
</evidence>
<feature type="region of interest" description="Disordered" evidence="1">
    <location>
        <begin position="298"/>
        <end position="319"/>
    </location>
</feature>
<accession>A0A2A4FYK3</accession>
<dbReference type="Proteomes" id="UP000218934">
    <property type="component" value="Unassembled WGS sequence"/>
</dbReference>
<proteinExistence type="predicted"/>
<evidence type="ECO:0000313" key="3">
    <source>
        <dbReference type="EMBL" id="PCE42821.1"/>
    </source>
</evidence>
<comment type="caution">
    <text evidence="3">The sequence shown here is derived from an EMBL/GenBank/DDBJ whole genome shotgun (WGS) entry which is preliminary data.</text>
</comment>
<feature type="compositionally biased region" description="Basic and acidic residues" evidence="1">
    <location>
        <begin position="140"/>
        <end position="165"/>
    </location>
</feature>
<feature type="signal peptide" evidence="2">
    <location>
        <begin position="1"/>
        <end position="23"/>
    </location>
</feature>
<dbReference type="EMBL" id="NWUF01000006">
    <property type="protein sequence ID" value="PCE42821.1"/>
    <property type="molecule type" value="Genomic_DNA"/>
</dbReference>
<dbReference type="OrthoDB" id="10020652at2"/>